<sequence>MGPNGSPNHLSSNVSHRPDSGDTCDADGNPKQKRFFGAGKHSIGVQLQNPILEHHRSKNLIAGLRLGSTPDEAERGVNLRPIWWRIDPPLDERVSGQLAVEMLSGAVELVDSALRLVRSRSKSKSGNEILGPVMFKDWVLELYTDAVLSGAGKALLLRVTFGVAGIIEIETVTHAGGQVVGTAVGAHSLGVAVSIFLALSA</sequence>
<evidence type="ECO:0000256" key="1">
    <source>
        <dbReference type="SAM" id="MobiDB-lite"/>
    </source>
</evidence>
<dbReference type="PANTHER" id="PTHR36743:SF1">
    <property type="entry name" value="OS04G0495300 PROTEIN"/>
    <property type="match status" value="1"/>
</dbReference>
<keyword evidence="3" id="KW-1185">Reference proteome</keyword>
<evidence type="ECO:0000313" key="2">
    <source>
        <dbReference type="EMBL" id="MED6125451.1"/>
    </source>
</evidence>
<dbReference type="EMBL" id="JASCZI010030949">
    <property type="protein sequence ID" value="MED6125451.1"/>
    <property type="molecule type" value="Genomic_DNA"/>
</dbReference>
<evidence type="ECO:0000313" key="3">
    <source>
        <dbReference type="Proteomes" id="UP001341840"/>
    </source>
</evidence>
<dbReference type="PANTHER" id="PTHR36743">
    <property type="entry name" value="OS04G0495300 PROTEIN"/>
    <property type="match status" value="1"/>
</dbReference>
<reference evidence="2 3" key="1">
    <citation type="journal article" date="2023" name="Plants (Basel)">
        <title>Bridging the Gap: Combining Genomics and Transcriptomics Approaches to Understand Stylosanthes scabra, an Orphan Legume from the Brazilian Caatinga.</title>
        <authorList>
            <person name="Ferreira-Neto J.R.C."/>
            <person name="da Silva M.D."/>
            <person name="Binneck E."/>
            <person name="de Melo N.F."/>
            <person name="da Silva R.H."/>
            <person name="de Melo A.L.T.M."/>
            <person name="Pandolfi V."/>
            <person name="Bustamante F.O."/>
            <person name="Brasileiro-Vidal A.C."/>
            <person name="Benko-Iseppon A.M."/>
        </authorList>
    </citation>
    <scope>NUCLEOTIDE SEQUENCE [LARGE SCALE GENOMIC DNA]</scope>
    <source>
        <tissue evidence="2">Leaves</tissue>
    </source>
</reference>
<protein>
    <submittedName>
        <fullName evidence="2">Uncharacterized protein</fullName>
    </submittedName>
</protein>
<proteinExistence type="predicted"/>
<feature type="compositionally biased region" description="Polar residues" evidence="1">
    <location>
        <begin position="1"/>
        <end position="15"/>
    </location>
</feature>
<comment type="caution">
    <text evidence="2">The sequence shown here is derived from an EMBL/GenBank/DDBJ whole genome shotgun (WGS) entry which is preliminary data.</text>
</comment>
<gene>
    <name evidence="2" type="ORF">PIB30_068695</name>
</gene>
<organism evidence="2 3">
    <name type="scientific">Stylosanthes scabra</name>
    <dbReference type="NCBI Taxonomy" id="79078"/>
    <lineage>
        <taxon>Eukaryota</taxon>
        <taxon>Viridiplantae</taxon>
        <taxon>Streptophyta</taxon>
        <taxon>Embryophyta</taxon>
        <taxon>Tracheophyta</taxon>
        <taxon>Spermatophyta</taxon>
        <taxon>Magnoliopsida</taxon>
        <taxon>eudicotyledons</taxon>
        <taxon>Gunneridae</taxon>
        <taxon>Pentapetalae</taxon>
        <taxon>rosids</taxon>
        <taxon>fabids</taxon>
        <taxon>Fabales</taxon>
        <taxon>Fabaceae</taxon>
        <taxon>Papilionoideae</taxon>
        <taxon>50 kb inversion clade</taxon>
        <taxon>dalbergioids sensu lato</taxon>
        <taxon>Dalbergieae</taxon>
        <taxon>Pterocarpus clade</taxon>
        <taxon>Stylosanthes</taxon>
    </lineage>
</organism>
<dbReference type="Proteomes" id="UP001341840">
    <property type="component" value="Unassembled WGS sequence"/>
</dbReference>
<feature type="region of interest" description="Disordered" evidence="1">
    <location>
        <begin position="1"/>
        <end position="36"/>
    </location>
</feature>
<accession>A0ABU6RMZ4</accession>
<name>A0ABU6RMZ4_9FABA</name>